<feature type="region of interest" description="Disordered" evidence="9">
    <location>
        <begin position="188"/>
        <end position="230"/>
    </location>
</feature>
<name>D8TSI5_VOLCA</name>
<dbReference type="OrthoDB" id="259598at2759"/>
<dbReference type="eggNOG" id="ENOG502R3RQ">
    <property type="taxonomic scope" value="Eukaryota"/>
</dbReference>
<evidence type="ECO:0000256" key="9">
    <source>
        <dbReference type="SAM" id="MobiDB-lite"/>
    </source>
</evidence>
<feature type="region of interest" description="Disordered" evidence="9">
    <location>
        <begin position="936"/>
        <end position="959"/>
    </location>
</feature>
<feature type="compositionally biased region" description="Low complexity" evidence="9">
    <location>
        <begin position="522"/>
        <end position="534"/>
    </location>
</feature>
<dbReference type="KEGG" id="vcn:VOLCADRAFT_89740"/>
<protein>
    <recommendedName>
        <fullName evidence="4">Centrosomal protein of 44 kDa</fullName>
    </recommendedName>
</protein>
<feature type="compositionally biased region" description="Gly residues" evidence="9">
    <location>
        <begin position="414"/>
        <end position="423"/>
    </location>
</feature>
<feature type="compositionally biased region" description="Polar residues" evidence="9">
    <location>
        <begin position="891"/>
        <end position="900"/>
    </location>
</feature>
<evidence type="ECO:0000259" key="10">
    <source>
        <dbReference type="Pfam" id="PF15007"/>
    </source>
</evidence>
<feature type="compositionally biased region" description="Low complexity" evidence="9">
    <location>
        <begin position="814"/>
        <end position="828"/>
    </location>
</feature>
<feature type="compositionally biased region" description="Low complexity" evidence="9">
    <location>
        <begin position="835"/>
        <end position="861"/>
    </location>
</feature>
<evidence type="ECO:0000313" key="12">
    <source>
        <dbReference type="Proteomes" id="UP000001058"/>
    </source>
</evidence>
<feature type="region of interest" description="Disordered" evidence="9">
    <location>
        <begin position="1083"/>
        <end position="1112"/>
    </location>
</feature>
<evidence type="ECO:0000256" key="8">
    <source>
        <dbReference type="ARBA" id="ARBA00046235"/>
    </source>
</evidence>
<feature type="region of interest" description="Disordered" evidence="9">
    <location>
        <begin position="163"/>
        <end position="182"/>
    </location>
</feature>
<evidence type="ECO:0000313" key="11">
    <source>
        <dbReference type="EMBL" id="EFJ49378.1"/>
    </source>
</evidence>
<sequence>MSTGDLNGNLQRLLRELKAIKCAANVDEVGLRLGDPVALLPLLNFTLLKFSRHVARFIVRHGFEPSFIMKLAGKTDQRFVESCFKLFREVLNVRTVLTPSQFFEQGYAERKVLLLCDIIAVCKKLHNEEVRQERLAALKASRQLPGRSTLNIRLLSWITGPFKQSASHTPQKQPSGQGQSVYKPKRVLTTSRSPSPSASGQPTAAKGASRPQGTPAQASLAGSQGPSLELTFRPAAPANIGHRQGPAGSAAAQPPIRTWFMNPAFAEGDEANVDLGVGTGLGFGATGRPDSSAWWRLSPNPPEQPQQQAASFWRSGVAAADTGRTHAAVDSSICTGLDSERHLSFGRQPAAASTTVAASEGYQRKAALQQQGQLTHQRQPERGALQPTQQQGTNAAALRQDGTAAAVTSAATAGGSGTAGGGHSLPARDLDEWSFSKFFGPAKTVPRRRRVSNGGDGVDSSSQHPGNKSDGELEAVHGADGAATGEDDDLERDGPASDQDRRNARLPAHRARAAGLSPASKQQQQPAGANSAPAGGSGPQTTRADVDWPVQLAKLEREMQQQLQQLQSKLASTEEELEKSRSEARQTRETLQARVTVLEGRVRFLECELELCVKRVPSQELAGRSSPGRDPSSAPLDGLAAEPSLSWNSPGRSPSGGRAADSHPRELTAPSLCTGDASQQHGPGPVIVTAATTATTAASTSTSVYSNRREQGVLVDPGQAYPSVAASATSGFAESEAAHVRDAGSVAPGDLVGLRWDNHTAAPVAAPSASSSIAYPMHASRNGAGRVAISSGPAGGPVTKLAMPQQAQGRDPRAAPAASQPSLPPGAAVAQQRGPSSFLPMPQPSFSFQPSSLMQQVASAAAPPPPPQQQQQPQQGGTVTAAGASCRPQVLGSSLHSSGLDNAPSRWGPAGGPQAASGFANSGLQLAAGNARMIRQGNSSMDAGPGHPPFPGTEAGSGTAAPGHIACGCPDDYLVAWGGTERVGAGAGETVNMRSATAGHVAAQHGSLGGPAPPLRQQDYAALQGPAPAGSASAAPMHHHHHILAVGLAAPPQTYAPPDQPGWISSANVGGSAEAALVAGQSAPSVTGGAGSGGAGDPGLQDAGGAGGGPRKTEDVISSLYLRYTEAQDFLQTLRKR</sequence>
<feature type="domain" description="Centrosomal CEP44" evidence="10">
    <location>
        <begin position="5"/>
        <end position="134"/>
    </location>
</feature>
<feature type="compositionally biased region" description="Polar residues" evidence="9">
    <location>
        <begin position="211"/>
        <end position="226"/>
    </location>
</feature>
<dbReference type="PANTHER" id="PTHR31477:SF1">
    <property type="entry name" value="CENTROSOMAL PROTEIN OF 44 KDA"/>
    <property type="match status" value="1"/>
</dbReference>
<dbReference type="EMBL" id="GL378335">
    <property type="protein sequence ID" value="EFJ49378.1"/>
    <property type="molecule type" value="Genomic_DNA"/>
</dbReference>
<dbReference type="AlphaFoldDB" id="D8TSI5"/>
<dbReference type="Proteomes" id="UP000001058">
    <property type="component" value="Unassembled WGS sequence"/>
</dbReference>
<evidence type="ECO:0000256" key="5">
    <source>
        <dbReference type="ARBA" id="ARBA00022490"/>
    </source>
</evidence>
<dbReference type="RefSeq" id="XP_002949359.1">
    <property type="nucleotide sequence ID" value="XM_002949313.1"/>
</dbReference>
<keyword evidence="6" id="KW-0175">Coiled coil</keyword>
<accession>D8TSI5</accession>
<keyword evidence="7" id="KW-0206">Cytoskeleton</keyword>
<comment type="subcellular location">
    <subcellularLocation>
        <location evidence="1">Cytoplasm</location>
        <location evidence="1">Cytoskeleton</location>
        <location evidence="1">Microtubule organizing center</location>
        <location evidence="1">Centrosome</location>
        <location evidence="1">Centriole</location>
    </subcellularLocation>
    <subcellularLocation>
        <location evidence="3">Cytoplasm</location>
        <location evidence="3">Cytoskeleton</location>
        <location evidence="3">Spindle pole</location>
    </subcellularLocation>
    <subcellularLocation>
        <location evidence="2">Midbody</location>
    </subcellularLocation>
</comment>
<evidence type="ECO:0000256" key="2">
    <source>
        <dbReference type="ARBA" id="ARBA00004214"/>
    </source>
</evidence>
<evidence type="ECO:0000256" key="1">
    <source>
        <dbReference type="ARBA" id="ARBA00004114"/>
    </source>
</evidence>
<feature type="compositionally biased region" description="Low complexity" evidence="9">
    <location>
        <begin position="402"/>
        <end position="413"/>
    </location>
</feature>
<feature type="compositionally biased region" description="Basic and acidic residues" evidence="9">
    <location>
        <begin position="578"/>
        <end position="588"/>
    </location>
</feature>
<dbReference type="GO" id="GO:0000922">
    <property type="term" value="C:spindle pole"/>
    <property type="evidence" value="ECO:0007669"/>
    <property type="project" value="UniProtKB-SubCell"/>
</dbReference>
<feature type="compositionally biased region" description="Low complexity" evidence="9">
    <location>
        <begin position="869"/>
        <end position="885"/>
    </location>
</feature>
<keyword evidence="5" id="KW-0963">Cytoplasm</keyword>
<reference evidence="11 12" key="1">
    <citation type="journal article" date="2010" name="Science">
        <title>Genomic analysis of organismal complexity in the multicellular green alga Volvox carteri.</title>
        <authorList>
            <person name="Prochnik S.E."/>
            <person name="Umen J."/>
            <person name="Nedelcu A.M."/>
            <person name="Hallmann A."/>
            <person name="Miller S.M."/>
            <person name="Nishii I."/>
            <person name="Ferris P."/>
            <person name="Kuo A."/>
            <person name="Mitros T."/>
            <person name="Fritz-Laylin L.K."/>
            <person name="Hellsten U."/>
            <person name="Chapman J."/>
            <person name="Simakov O."/>
            <person name="Rensing S.A."/>
            <person name="Terry A."/>
            <person name="Pangilinan J."/>
            <person name="Kapitonov V."/>
            <person name="Jurka J."/>
            <person name="Salamov A."/>
            <person name="Shapiro H."/>
            <person name="Schmutz J."/>
            <person name="Grimwood J."/>
            <person name="Lindquist E."/>
            <person name="Lucas S."/>
            <person name="Grigoriev I.V."/>
            <person name="Schmitt R."/>
            <person name="Kirk D."/>
            <person name="Rokhsar D.S."/>
        </authorList>
    </citation>
    <scope>NUCLEOTIDE SEQUENCE [LARGE SCALE GENOMIC DNA]</scope>
    <source>
        <strain evidence="12">f. Nagariensis / Eve</strain>
    </source>
</reference>
<evidence type="ECO:0000256" key="4">
    <source>
        <dbReference type="ARBA" id="ARBA00014053"/>
    </source>
</evidence>
<proteinExistence type="predicted"/>
<feature type="region of interest" description="Disordered" evidence="9">
    <location>
        <begin position="619"/>
        <end position="683"/>
    </location>
</feature>
<dbReference type="PANTHER" id="PTHR31477">
    <property type="entry name" value="CENTROSOMAL PROTEIN OF 44 KDA"/>
    <property type="match status" value="1"/>
</dbReference>
<feature type="region of interest" description="Disordered" evidence="9">
    <location>
        <begin position="445"/>
        <end position="549"/>
    </location>
</feature>
<organism evidence="12">
    <name type="scientific">Volvox carteri f. nagariensis</name>
    <dbReference type="NCBI Taxonomy" id="3068"/>
    <lineage>
        <taxon>Eukaryota</taxon>
        <taxon>Viridiplantae</taxon>
        <taxon>Chlorophyta</taxon>
        <taxon>core chlorophytes</taxon>
        <taxon>Chlorophyceae</taxon>
        <taxon>CS clade</taxon>
        <taxon>Chlamydomonadales</taxon>
        <taxon>Volvocaceae</taxon>
        <taxon>Volvox</taxon>
    </lineage>
</organism>
<feature type="compositionally biased region" description="Polar residues" evidence="9">
    <location>
        <begin position="188"/>
        <end position="202"/>
    </location>
</feature>
<evidence type="ECO:0000256" key="3">
    <source>
        <dbReference type="ARBA" id="ARBA00004647"/>
    </source>
</evidence>
<feature type="compositionally biased region" description="Basic and acidic residues" evidence="9">
    <location>
        <begin position="492"/>
        <end position="503"/>
    </location>
</feature>
<feature type="region of interest" description="Disordered" evidence="9">
    <location>
        <begin position="563"/>
        <end position="589"/>
    </location>
</feature>
<gene>
    <name evidence="11" type="ORF">VOLCADRAFT_89740</name>
</gene>
<keyword evidence="12" id="KW-1185">Reference proteome</keyword>
<evidence type="ECO:0000256" key="6">
    <source>
        <dbReference type="ARBA" id="ARBA00023054"/>
    </source>
</evidence>
<dbReference type="STRING" id="3068.D8TSI5"/>
<dbReference type="GeneID" id="9618644"/>
<dbReference type="InParanoid" id="D8TSI5"/>
<dbReference type="GO" id="GO:0005814">
    <property type="term" value="C:centriole"/>
    <property type="evidence" value="ECO:0007669"/>
    <property type="project" value="UniProtKB-SubCell"/>
</dbReference>
<feature type="compositionally biased region" description="Gly residues" evidence="9">
    <location>
        <begin position="1088"/>
        <end position="1110"/>
    </location>
</feature>
<feature type="compositionally biased region" description="Polar residues" evidence="9">
    <location>
        <begin position="163"/>
        <end position="180"/>
    </location>
</feature>
<evidence type="ECO:0000256" key="7">
    <source>
        <dbReference type="ARBA" id="ARBA00023212"/>
    </source>
</evidence>
<feature type="region of interest" description="Disordered" evidence="9">
    <location>
        <begin position="367"/>
        <end position="425"/>
    </location>
</feature>
<dbReference type="InterPro" id="IPR033603">
    <property type="entry name" value="CEP44"/>
</dbReference>
<comment type="function">
    <text evidence="8">Centriole-enriched microtubule-binding protein involved in centriole biogenesis. In collaboration with CEP295 and POC1B, is required for the centriole-to-centrosome conversion by ensuring the formation of bona fide centriole wall. Functions as a linker component that maintains centrosome cohesion. Associates with CROCC and regulates its stability and localization to the centrosome.</text>
</comment>
<dbReference type="Pfam" id="PF15007">
    <property type="entry name" value="CEP44"/>
    <property type="match status" value="1"/>
</dbReference>
<feature type="region of interest" description="Disordered" evidence="9">
    <location>
        <begin position="786"/>
        <end position="919"/>
    </location>
</feature>
<feature type="compositionally biased region" description="Basic and acidic residues" evidence="9">
    <location>
        <begin position="467"/>
        <end position="477"/>
    </location>
</feature>
<dbReference type="GO" id="GO:0030496">
    <property type="term" value="C:midbody"/>
    <property type="evidence" value="ECO:0007669"/>
    <property type="project" value="UniProtKB-SubCell"/>
</dbReference>
<dbReference type="InterPro" id="IPR029157">
    <property type="entry name" value="CEP44_CC"/>
</dbReference>